<sequence>MKRVGDDRDRFEGYGHDDDEVSILIEDALVQSRLDDIEAATLRNDDRVKLDIPAESNAAQLLFGLEAEASEQHGYALEAQPMMGYVSCSPSYVPWFVNSAVLLNRAGLDGYIDKRIDALGRDPFDRASLDDMPLDLVLAYRASVNAYRNMHLVEKLEDEYTPEELEELAQDEPFSAEPGPDWIPAKHGRGTEETDDNDDGGEK</sequence>
<keyword evidence="3" id="KW-1185">Reference proteome</keyword>
<protein>
    <submittedName>
        <fullName evidence="2">Uncharacterized protein</fullName>
    </submittedName>
</protein>
<proteinExistence type="predicted"/>
<evidence type="ECO:0000256" key="1">
    <source>
        <dbReference type="SAM" id="MobiDB-lite"/>
    </source>
</evidence>
<evidence type="ECO:0000313" key="2">
    <source>
        <dbReference type="EMBL" id="OXN00427.1"/>
    </source>
</evidence>
<dbReference type="AlphaFoldDB" id="A0A229VXU7"/>
<dbReference type="RefSeq" id="WP_093960454.1">
    <property type="nucleotide sequence ID" value="NZ_NEWD01000016.1"/>
</dbReference>
<feature type="compositionally biased region" description="Acidic residues" evidence="1">
    <location>
        <begin position="160"/>
        <end position="170"/>
    </location>
</feature>
<dbReference type="EMBL" id="NEWD01000016">
    <property type="protein sequence ID" value="OXN00427.1"/>
    <property type="molecule type" value="Genomic_DNA"/>
</dbReference>
<name>A0A229VXU7_9BIFI</name>
<accession>A0A229VXU7</accession>
<feature type="region of interest" description="Disordered" evidence="1">
    <location>
        <begin position="160"/>
        <end position="203"/>
    </location>
</feature>
<gene>
    <name evidence="2" type="ORF">Tam10B_1297</name>
</gene>
<organism evidence="2 3">
    <name type="scientific">Bifidobacterium vansinderenii</name>
    <dbReference type="NCBI Taxonomy" id="1984871"/>
    <lineage>
        <taxon>Bacteria</taxon>
        <taxon>Bacillati</taxon>
        <taxon>Actinomycetota</taxon>
        <taxon>Actinomycetes</taxon>
        <taxon>Bifidobacteriales</taxon>
        <taxon>Bifidobacteriaceae</taxon>
        <taxon>Bifidobacterium</taxon>
    </lineage>
</organism>
<feature type="compositionally biased region" description="Acidic residues" evidence="1">
    <location>
        <begin position="193"/>
        <end position="203"/>
    </location>
</feature>
<dbReference type="Proteomes" id="UP000215433">
    <property type="component" value="Unassembled WGS sequence"/>
</dbReference>
<comment type="caution">
    <text evidence="2">The sequence shown here is derived from an EMBL/GenBank/DDBJ whole genome shotgun (WGS) entry which is preliminary data.</text>
</comment>
<evidence type="ECO:0000313" key="3">
    <source>
        <dbReference type="Proteomes" id="UP000215433"/>
    </source>
</evidence>
<reference evidence="2 3" key="1">
    <citation type="submission" date="2017-05" db="EMBL/GenBank/DDBJ databases">
        <title>Bifidobacterium vansinderenii sp. nov.</title>
        <authorList>
            <person name="Lugli G.A."/>
            <person name="Duranti S."/>
            <person name="Mangifesta M."/>
        </authorList>
    </citation>
    <scope>NUCLEOTIDE SEQUENCE [LARGE SCALE GENOMIC DNA]</scope>
    <source>
        <strain evidence="2 3">Tam10B</strain>
    </source>
</reference>